<evidence type="ECO:0000313" key="4">
    <source>
        <dbReference type="EMBL" id="KRN95437.1"/>
    </source>
</evidence>
<keyword evidence="5" id="KW-1185">Reference proteome</keyword>
<comment type="similarity">
    <text evidence="1">Belongs to the DltD family.</text>
</comment>
<evidence type="ECO:0000256" key="1">
    <source>
        <dbReference type="PIRNR" id="PIRNR021438"/>
    </source>
</evidence>
<dbReference type="Proteomes" id="UP000051139">
    <property type="component" value="Unassembled WGS sequence"/>
</dbReference>
<comment type="pathway">
    <text evidence="1">Cell wall biogenesis; lipoteichoic acid biosynthesis.</text>
</comment>
<dbReference type="PANTHER" id="PTHR40039:SF1">
    <property type="entry name" value="PROTEIN DLTD"/>
    <property type="match status" value="1"/>
</dbReference>
<evidence type="ECO:0000313" key="6">
    <source>
        <dbReference type="Proteomes" id="UP000321429"/>
    </source>
</evidence>
<dbReference type="RefSeq" id="WP_057810580.1">
    <property type="nucleotide sequence ID" value="NZ_BJUD01000006.1"/>
</dbReference>
<dbReference type="Pfam" id="PF04914">
    <property type="entry name" value="DltD"/>
    <property type="match status" value="1"/>
</dbReference>
<dbReference type="UniPathway" id="UPA00556"/>
<gene>
    <name evidence="3" type="primary">dltD</name>
    <name evidence="4" type="ORF">IV55_GL001897</name>
    <name evidence="3" type="ORF">LSI01_05190</name>
</gene>
<name>A0A0R2L9L2_9LACO</name>
<evidence type="ECO:0000313" key="5">
    <source>
        <dbReference type="Proteomes" id="UP000051139"/>
    </source>
</evidence>
<dbReference type="AlphaFoldDB" id="A0A0R2L9L2"/>
<dbReference type="PANTHER" id="PTHR40039">
    <property type="entry name" value="PROTEIN DLTD"/>
    <property type="match status" value="1"/>
</dbReference>
<keyword evidence="1" id="KW-1003">Cell membrane</keyword>
<evidence type="ECO:0000313" key="3">
    <source>
        <dbReference type="EMBL" id="GEK28208.1"/>
    </source>
</evidence>
<evidence type="ECO:0000256" key="2">
    <source>
        <dbReference type="SAM" id="Phobius"/>
    </source>
</evidence>
<accession>A0A0R2L9L2</accession>
<keyword evidence="2" id="KW-1133">Transmembrane helix</keyword>
<reference evidence="3 6" key="2">
    <citation type="submission" date="2019-07" db="EMBL/GenBank/DDBJ databases">
        <title>Whole genome shotgun sequence of Lactobacillus siliginis NBRC 101315.</title>
        <authorList>
            <person name="Hosoyama A."/>
            <person name="Uohara A."/>
            <person name="Ohji S."/>
            <person name="Ichikawa N."/>
        </authorList>
    </citation>
    <scope>NUCLEOTIDE SEQUENCE [LARGE SCALE GENOMIC DNA]</scope>
    <source>
        <strain evidence="3 6">NBRC 101315</strain>
    </source>
</reference>
<dbReference type="NCBIfam" id="TIGR04092">
    <property type="entry name" value="LTA_DltD"/>
    <property type="match status" value="1"/>
</dbReference>
<dbReference type="InterPro" id="IPR006998">
    <property type="entry name" value="DltD"/>
</dbReference>
<dbReference type="EMBL" id="BJUD01000006">
    <property type="protein sequence ID" value="GEK28208.1"/>
    <property type="molecule type" value="Genomic_DNA"/>
</dbReference>
<keyword evidence="2" id="KW-0812">Transmembrane</keyword>
<proteinExistence type="inferred from homology"/>
<dbReference type="GO" id="GO:0005886">
    <property type="term" value="C:plasma membrane"/>
    <property type="evidence" value="ECO:0007669"/>
    <property type="project" value="UniProtKB-UniRule"/>
</dbReference>
<dbReference type="EMBL" id="JQCB01000008">
    <property type="protein sequence ID" value="KRN95437.1"/>
    <property type="molecule type" value="Genomic_DNA"/>
</dbReference>
<keyword evidence="1 2" id="KW-0472">Membrane</keyword>
<comment type="caution">
    <text evidence="4">The sequence shown here is derived from an EMBL/GenBank/DDBJ whole genome shotgun (WGS) entry which is preliminary data.</text>
</comment>
<feature type="transmembrane region" description="Helical" evidence="2">
    <location>
        <begin position="7"/>
        <end position="26"/>
    </location>
</feature>
<dbReference type="OrthoDB" id="1700484at2"/>
<reference evidence="4 5" key="1">
    <citation type="journal article" date="2015" name="Genome Announc.">
        <title>Expanding the biotechnology potential of lactobacilli through comparative genomics of 213 strains and associated genera.</title>
        <authorList>
            <person name="Sun Z."/>
            <person name="Harris H.M."/>
            <person name="McCann A."/>
            <person name="Guo C."/>
            <person name="Argimon S."/>
            <person name="Zhang W."/>
            <person name="Yang X."/>
            <person name="Jeffery I.B."/>
            <person name="Cooney J.C."/>
            <person name="Kagawa T.F."/>
            <person name="Liu W."/>
            <person name="Song Y."/>
            <person name="Salvetti E."/>
            <person name="Wrobel A."/>
            <person name="Rasinkangas P."/>
            <person name="Parkhill J."/>
            <person name="Rea M.C."/>
            <person name="O'Sullivan O."/>
            <person name="Ritari J."/>
            <person name="Douillard F.P."/>
            <person name="Paul Ross R."/>
            <person name="Yang R."/>
            <person name="Briner A.E."/>
            <person name="Felis G.E."/>
            <person name="de Vos W.M."/>
            <person name="Barrangou R."/>
            <person name="Klaenhammer T.R."/>
            <person name="Caufield P.W."/>
            <person name="Cui Y."/>
            <person name="Zhang H."/>
            <person name="O'Toole P.W."/>
        </authorList>
    </citation>
    <scope>NUCLEOTIDE SEQUENCE [LARGE SCALE GENOMIC DNA]</scope>
    <source>
        <strain evidence="4 5">DSM 22696</strain>
    </source>
</reference>
<dbReference type="GO" id="GO:0070395">
    <property type="term" value="P:lipoteichoic acid biosynthetic process"/>
    <property type="evidence" value="ECO:0007669"/>
    <property type="project" value="UniProtKB-UniRule"/>
</dbReference>
<dbReference type="STRING" id="348151.IV55_GL001897"/>
<dbReference type="Proteomes" id="UP000321429">
    <property type="component" value="Unassembled WGS sequence"/>
</dbReference>
<sequence length="429" mass="48890">MSASKRLWLIIGPVIAAFVILVALLLSPINFASNSKSVERKAAVSLAPQVFKGRQIKKQALAGDYVPFFGSSELARMDPMHPSVLAERYDRNYRPFLLGSRGTQSLTQYYTMQTISTQMKHRKAVFIISPQWFVAQGTRKDAFSFYYSRLQTVDWLQQVQDTKMNRYAAKRLLMMPSGHSDHAIAAMLRKVAKGQALSNYNRLELSVRALILSHEDQLFSDYQLGHNVNKVEKAAKQLPDSQSYAALDKTATKLGKEHTTNNNLGIDNGFYNTRLKGHVADLKGEQKTFDYRKSPEYSDFQLVLSQFAKTHTDVLFVLPPINEKWAKYTGLDMNMVDQTNAKIKQQLTSQGFNNIDDLSHDGGQPYFMQDTIHLGWRGWLAMDKKVKPFLATKKGSTNYHINNNFYSNDWQQLAPTDQNLAQPKWNENK</sequence>
<dbReference type="PATRIC" id="fig|348151.3.peg.1949"/>
<organism evidence="4 5">
    <name type="scientific">Furfurilactobacillus siliginis</name>
    <dbReference type="NCBI Taxonomy" id="348151"/>
    <lineage>
        <taxon>Bacteria</taxon>
        <taxon>Bacillati</taxon>
        <taxon>Bacillota</taxon>
        <taxon>Bacilli</taxon>
        <taxon>Lactobacillales</taxon>
        <taxon>Lactobacillaceae</taxon>
        <taxon>Furfurilactobacillus</taxon>
    </lineage>
</organism>
<protein>
    <recommendedName>
        <fullName evidence="1">Protein DltD</fullName>
    </recommendedName>
</protein>
<dbReference type="InterPro" id="IPR023896">
    <property type="entry name" value="LTA_DltD"/>
</dbReference>
<dbReference type="PIRSF" id="PIRSF021438">
    <property type="entry name" value="DltD"/>
    <property type="match status" value="1"/>
</dbReference>